<gene>
    <name evidence="1" type="ORF">MRB53_024559</name>
</gene>
<comment type="caution">
    <text evidence="1">The sequence shown here is derived from an EMBL/GenBank/DDBJ whole genome shotgun (WGS) entry which is preliminary data.</text>
</comment>
<evidence type="ECO:0000313" key="1">
    <source>
        <dbReference type="EMBL" id="KAJ8631236.1"/>
    </source>
</evidence>
<sequence>MSVAPPTEEAVAAATSPEKPPQPSEPAPSSESPATESKELVAPSTLLPPAPSPPPITTTTTTTTISIPSYSSWFSFDNIHETERRFLSEFFINPRSPSKDPRVYKYYRDAIIRKFREDPLRKITYTEVRRTLVGDVGSIRRVFDFLESWGLINYSGVVVKPNLKAEEKVKEKEKEKESKTGVSGLLPPPLDSPLEKKESAKKVCGGCKSVCSLACFACDKADLILCARCFVRGNYQLGLNSGDFKRVDISEETKTNWTEKETLHLLEAILQFGNDWKKVAEHVGGRSEKECVARFIKLPFREQFMGTSDIDEVDKYYHKKDQLNAERVEISAISSPAKRRCLTPLADASNPIMAQAAFLSAIVGSDVAKSAAQAAVAALSEVSFNVQAENNEEIRPLSIEIDQREALNANGQTTAEVLEAAMSEVHARIEKEEQELENSIFEIIDVQMREIQEKIVRFENMEMQMEKEWLQLHNIRSQLFNDQLTVLQHKAPTKFAESGEEKTKTLDSIP</sequence>
<reference evidence="1 2" key="1">
    <citation type="journal article" date="2022" name="Hortic Res">
        <title>A haplotype resolved chromosomal level avocado genome allows analysis of novel avocado genes.</title>
        <authorList>
            <person name="Nath O."/>
            <person name="Fletcher S.J."/>
            <person name="Hayward A."/>
            <person name="Shaw L.M."/>
            <person name="Masouleh A.K."/>
            <person name="Furtado A."/>
            <person name="Henry R.J."/>
            <person name="Mitter N."/>
        </authorList>
    </citation>
    <scope>NUCLEOTIDE SEQUENCE [LARGE SCALE GENOMIC DNA]</scope>
    <source>
        <strain evidence="2">cv. Hass</strain>
    </source>
</reference>
<accession>A0ACC2LDE9</accession>
<proteinExistence type="predicted"/>
<dbReference type="EMBL" id="CM056815">
    <property type="protein sequence ID" value="KAJ8631236.1"/>
    <property type="molecule type" value="Genomic_DNA"/>
</dbReference>
<evidence type="ECO:0000313" key="2">
    <source>
        <dbReference type="Proteomes" id="UP001234297"/>
    </source>
</evidence>
<dbReference type="Proteomes" id="UP001234297">
    <property type="component" value="Chromosome 7"/>
</dbReference>
<name>A0ACC2LDE9_PERAE</name>
<organism evidence="1 2">
    <name type="scientific">Persea americana</name>
    <name type="common">Avocado</name>
    <dbReference type="NCBI Taxonomy" id="3435"/>
    <lineage>
        <taxon>Eukaryota</taxon>
        <taxon>Viridiplantae</taxon>
        <taxon>Streptophyta</taxon>
        <taxon>Embryophyta</taxon>
        <taxon>Tracheophyta</taxon>
        <taxon>Spermatophyta</taxon>
        <taxon>Magnoliopsida</taxon>
        <taxon>Magnoliidae</taxon>
        <taxon>Laurales</taxon>
        <taxon>Lauraceae</taxon>
        <taxon>Persea</taxon>
    </lineage>
</organism>
<keyword evidence="2" id="KW-1185">Reference proteome</keyword>
<protein>
    <submittedName>
        <fullName evidence="1">Uncharacterized protein</fullName>
    </submittedName>
</protein>